<keyword evidence="6 7" id="KW-0472">Membrane</keyword>
<evidence type="ECO:0000256" key="5">
    <source>
        <dbReference type="ARBA" id="ARBA00022989"/>
    </source>
</evidence>
<sequence>MRNSTFSIKKASMINAVGKYSKILLSIVVEIILARLLTPHDYGIVAVVVVFTTFFTTFSDMGLSTAIVQRKDLTKSDIDNIYTFTVYISIVLMAVFYFFSYVIAKFYGSSVYVNVGKLLSIALFFNALNMVPNGILNRDKKFVTIAVRTVIVYVLSAVLTIILAFLGARYYALVAQAIFSAMFTFIWNVITTKPKFVIKYDNSGLKKVASYSIFQFAFNLLNYFSRNLDNLLAGRFIGSTQLGYYNKAYTLMQYPVSNLSGIVTPVLHPILSDYQNSKEILYKKYMSILKLLMAVGVWAEAICIFAAPEIIGIMYGSNWNNSIICFKLLAISIATQMMNSSSGAAFQALGNTKLLFIQGCINTTVTVFSILIGIFSGKTIYALALWVAISFIINFFVSYFFLIVFAFKLRFMKFIVELIPYIIIGVFLCIFGYIYPNIFKDSMYLSGLCKVLYITFIYVIGMILTGQSKVITKFIKSN</sequence>
<feature type="transmembrane region" description="Helical" evidence="7">
    <location>
        <begin position="414"/>
        <end position="436"/>
    </location>
</feature>
<feature type="transmembrane region" description="Helical" evidence="7">
    <location>
        <begin position="354"/>
        <end position="375"/>
    </location>
</feature>
<feature type="transmembrane region" description="Helical" evidence="7">
    <location>
        <begin position="44"/>
        <end position="68"/>
    </location>
</feature>
<comment type="similarity">
    <text evidence="2">Belongs to the polysaccharide synthase family.</text>
</comment>
<feature type="transmembrane region" description="Helical" evidence="7">
    <location>
        <begin position="20"/>
        <end position="38"/>
    </location>
</feature>
<evidence type="ECO:0000256" key="6">
    <source>
        <dbReference type="ARBA" id="ARBA00023136"/>
    </source>
</evidence>
<accession>A0A921N108</accession>
<dbReference type="GO" id="GO:0005886">
    <property type="term" value="C:plasma membrane"/>
    <property type="evidence" value="ECO:0007669"/>
    <property type="project" value="UniProtKB-SubCell"/>
</dbReference>
<protein>
    <submittedName>
        <fullName evidence="8">Lipopolysaccharide biosynthesis protein</fullName>
    </submittedName>
</protein>
<evidence type="ECO:0000313" key="8">
    <source>
        <dbReference type="EMBL" id="HJG96778.1"/>
    </source>
</evidence>
<proteinExistence type="inferred from homology"/>
<feature type="transmembrane region" description="Helical" evidence="7">
    <location>
        <begin position="381"/>
        <end position="407"/>
    </location>
</feature>
<evidence type="ECO:0000313" key="9">
    <source>
        <dbReference type="Proteomes" id="UP000776700"/>
    </source>
</evidence>
<dbReference type="PANTHER" id="PTHR30250:SF10">
    <property type="entry name" value="LIPOPOLYSACCHARIDE BIOSYNTHESIS PROTEIN WZXC"/>
    <property type="match status" value="1"/>
</dbReference>
<keyword evidence="3" id="KW-1003">Cell membrane</keyword>
<feature type="transmembrane region" description="Helical" evidence="7">
    <location>
        <begin position="442"/>
        <end position="464"/>
    </location>
</feature>
<comment type="caution">
    <text evidence="8">The sequence shown here is derived from an EMBL/GenBank/DDBJ whole genome shotgun (WGS) entry which is preliminary data.</text>
</comment>
<dbReference type="Pfam" id="PF13440">
    <property type="entry name" value="Polysacc_synt_3"/>
    <property type="match status" value="1"/>
</dbReference>
<feature type="transmembrane region" description="Helical" evidence="7">
    <location>
        <begin position="288"/>
        <end position="307"/>
    </location>
</feature>
<reference evidence="8" key="2">
    <citation type="submission" date="2021-09" db="EMBL/GenBank/DDBJ databases">
        <authorList>
            <person name="Gilroy R."/>
        </authorList>
    </citation>
    <scope>NUCLEOTIDE SEQUENCE</scope>
    <source>
        <strain evidence="8">1277</strain>
    </source>
</reference>
<evidence type="ECO:0000256" key="4">
    <source>
        <dbReference type="ARBA" id="ARBA00022692"/>
    </source>
</evidence>
<evidence type="ECO:0000256" key="2">
    <source>
        <dbReference type="ARBA" id="ARBA00007430"/>
    </source>
</evidence>
<evidence type="ECO:0000256" key="7">
    <source>
        <dbReference type="SAM" id="Phobius"/>
    </source>
</evidence>
<dbReference type="InterPro" id="IPR050833">
    <property type="entry name" value="Poly_Biosynth_Transport"/>
</dbReference>
<dbReference type="EMBL" id="DYUB01000210">
    <property type="protein sequence ID" value="HJG96778.1"/>
    <property type="molecule type" value="Genomic_DNA"/>
</dbReference>
<dbReference type="Proteomes" id="UP000776700">
    <property type="component" value="Unassembled WGS sequence"/>
</dbReference>
<dbReference type="CDD" id="cd13127">
    <property type="entry name" value="MATE_tuaB_like"/>
    <property type="match status" value="1"/>
</dbReference>
<gene>
    <name evidence="8" type="ORF">K8V90_06735</name>
</gene>
<feature type="transmembrane region" description="Helical" evidence="7">
    <location>
        <begin position="80"/>
        <end position="99"/>
    </location>
</feature>
<feature type="transmembrane region" description="Helical" evidence="7">
    <location>
        <begin position="111"/>
        <end position="131"/>
    </location>
</feature>
<dbReference type="AlphaFoldDB" id="A0A921N108"/>
<comment type="subcellular location">
    <subcellularLocation>
        <location evidence="1">Cell membrane</location>
        <topology evidence="1">Multi-pass membrane protein</topology>
    </subcellularLocation>
</comment>
<dbReference type="PANTHER" id="PTHR30250">
    <property type="entry name" value="PST FAMILY PREDICTED COLANIC ACID TRANSPORTER"/>
    <property type="match status" value="1"/>
</dbReference>
<feature type="transmembrane region" description="Helical" evidence="7">
    <location>
        <begin position="170"/>
        <end position="190"/>
    </location>
</feature>
<feature type="transmembrane region" description="Helical" evidence="7">
    <location>
        <begin position="143"/>
        <end position="164"/>
    </location>
</feature>
<evidence type="ECO:0000256" key="1">
    <source>
        <dbReference type="ARBA" id="ARBA00004651"/>
    </source>
</evidence>
<keyword evidence="5 7" id="KW-1133">Transmembrane helix</keyword>
<keyword evidence="4 7" id="KW-0812">Transmembrane</keyword>
<name>A0A921N108_9FIRM</name>
<organism evidence="8 9">
    <name type="scientific">Romboutsia timonensis</name>
    <dbReference type="NCBI Taxonomy" id="1776391"/>
    <lineage>
        <taxon>Bacteria</taxon>
        <taxon>Bacillati</taxon>
        <taxon>Bacillota</taxon>
        <taxon>Clostridia</taxon>
        <taxon>Peptostreptococcales</taxon>
        <taxon>Peptostreptococcaceae</taxon>
        <taxon>Romboutsia</taxon>
    </lineage>
</organism>
<reference evidence="8" key="1">
    <citation type="journal article" date="2021" name="PeerJ">
        <title>Extensive microbial diversity within the chicken gut microbiome revealed by metagenomics and culture.</title>
        <authorList>
            <person name="Gilroy R."/>
            <person name="Ravi A."/>
            <person name="Getino M."/>
            <person name="Pursley I."/>
            <person name="Horton D.L."/>
            <person name="Alikhan N.F."/>
            <person name="Baker D."/>
            <person name="Gharbi K."/>
            <person name="Hall N."/>
            <person name="Watson M."/>
            <person name="Adriaenssens E.M."/>
            <person name="Foster-Nyarko E."/>
            <person name="Jarju S."/>
            <person name="Secka A."/>
            <person name="Antonio M."/>
            <person name="Oren A."/>
            <person name="Chaudhuri R.R."/>
            <person name="La Ragione R."/>
            <person name="Hildebrand F."/>
            <person name="Pallen M.J."/>
        </authorList>
    </citation>
    <scope>NUCLEOTIDE SEQUENCE</scope>
    <source>
        <strain evidence="8">1277</strain>
    </source>
</reference>
<evidence type="ECO:0000256" key="3">
    <source>
        <dbReference type="ARBA" id="ARBA00022475"/>
    </source>
</evidence>